<dbReference type="AlphaFoldDB" id="A0A135V7X4"/>
<evidence type="ECO:0000313" key="2">
    <source>
        <dbReference type="EMBL" id="KXH68577.1"/>
    </source>
</evidence>
<keyword evidence="3" id="KW-1185">Reference proteome</keyword>
<dbReference type="EMBL" id="JFFI01000271">
    <property type="protein sequence ID" value="KXH68577.1"/>
    <property type="molecule type" value="Genomic_DNA"/>
</dbReference>
<dbReference type="Proteomes" id="UP000070121">
    <property type="component" value="Unassembled WGS sequence"/>
</dbReference>
<sequence>MPPQATSLVSGREVKSERKPRPFVSRRSNQRRPWVSIGSPGISDLSLGPSSRANLSYGYTALLRTLRLRCASSHVPAVRRLPTRSPNLPHADVPPADSYCGSLLPRFSMYPYSLPLFRPLVLSSAQEQGVTIPGEPSSPICFFGKPTMRAAARGSVNDHPTTPVGSSQGPVDDPPFLSPPLLGAAQNGRVNSATLVGAAVRIEPAGWQAVCCTKLARFCVPVLLVPVYEEHGTRFPQSSSNPSTTKFQPSQGPIPHLANIYHSPFVSM</sequence>
<feature type="region of interest" description="Disordered" evidence="1">
    <location>
        <begin position="233"/>
        <end position="253"/>
    </location>
</feature>
<protein>
    <submittedName>
        <fullName evidence="2">Uncharacterized protein</fullName>
    </submittedName>
</protein>
<evidence type="ECO:0000313" key="3">
    <source>
        <dbReference type="Proteomes" id="UP000070121"/>
    </source>
</evidence>
<reference evidence="2 3" key="1">
    <citation type="submission" date="2014-02" db="EMBL/GenBank/DDBJ databases">
        <title>The genome sequence of Colletotrichum salicis CBS 607.94.</title>
        <authorList>
            <person name="Baroncelli R."/>
            <person name="Thon M.R."/>
        </authorList>
    </citation>
    <scope>NUCLEOTIDE SEQUENCE [LARGE SCALE GENOMIC DNA]</scope>
    <source>
        <strain evidence="2 3">CBS 607.94</strain>
    </source>
</reference>
<name>A0A135V7X4_9PEZI</name>
<accession>A0A135V7X4</accession>
<comment type="caution">
    <text evidence="2">The sequence shown here is derived from an EMBL/GenBank/DDBJ whole genome shotgun (WGS) entry which is preliminary data.</text>
</comment>
<feature type="region of interest" description="Disordered" evidence="1">
    <location>
        <begin position="1"/>
        <end position="32"/>
    </location>
</feature>
<evidence type="ECO:0000256" key="1">
    <source>
        <dbReference type="SAM" id="MobiDB-lite"/>
    </source>
</evidence>
<gene>
    <name evidence="2" type="ORF">CSAL01_05164</name>
</gene>
<proteinExistence type="predicted"/>
<organism evidence="2 3">
    <name type="scientific">Colletotrichum salicis</name>
    <dbReference type="NCBI Taxonomy" id="1209931"/>
    <lineage>
        <taxon>Eukaryota</taxon>
        <taxon>Fungi</taxon>
        <taxon>Dikarya</taxon>
        <taxon>Ascomycota</taxon>
        <taxon>Pezizomycotina</taxon>
        <taxon>Sordariomycetes</taxon>
        <taxon>Hypocreomycetidae</taxon>
        <taxon>Glomerellales</taxon>
        <taxon>Glomerellaceae</taxon>
        <taxon>Colletotrichum</taxon>
        <taxon>Colletotrichum acutatum species complex</taxon>
    </lineage>
</organism>
<feature type="compositionally biased region" description="Polar residues" evidence="1">
    <location>
        <begin position="235"/>
        <end position="251"/>
    </location>
</feature>